<evidence type="ECO:0000256" key="1">
    <source>
        <dbReference type="ARBA" id="ARBA00023157"/>
    </source>
</evidence>
<feature type="domain" description="Peptidase S1" evidence="2">
    <location>
        <begin position="219"/>
        <end position="470"/>
    </location>
</feature>
<dbReference type="SMART" id="SM00020">
    <property type="entry name" value="Tryp_SPc"/>
    <property type="match status" value="1"/>
</dbReference>
<dbReference type="PANTHER" id="PTHR24271:SF50">
    <property type="match status" value="1"/>
</dbReference>
<dbReference type="InterPro" id="IPR009003">
    <property type="entry name" value="Peptidase_S1_PA"/>
</dbReference>
<dbReference type="Proteomes" id="UP000092445">
    <property type="component" value="Unassembled WGS sequence"/>
</dbReference>
<proteinExistence type="predicted"/>
<dbReference type="Pfam" id="PF00089">
    <property type="entry name" value="Trypsin"/>
    <property type="match status" value="2"/>
</dbReference>
<sequence length="576" mass="66356">MPLGPKFLVKVTYYDEVLHRWDTLAGVIIAENIILTYTARNRYGRKHKGYCLLTFDIRELNGPDNVRIWRKAINYDNTLNDVHVGLALIKLEKKIDLNSQFTALSVYKKALPAPDTRIIVFSENDNKPVYTSGTVLEDEKCKAIDKHEKKYDKEHFYCVRVSDTKQLCDLVLRGSPVLYDDAIIGIVQTGQKCNSSWQGLYIPVSRVLRKRDWIEKKKRILQKSNIYPELSRYVVFHGAEKMNGLATIIGKKFVVTNYASNVHYFKKFRLQNYIGSSAPDDDSELFENGNVIYGTPNITINSRPTTIVTYRKFLPNAITSSNVNDLKLIELNYEIKLDRNTGIMRLPKTRYPIDGSTCYVLTAFKEDTNSLDLTYEHKFEFLKKELKVGEIQVTIWQHNECKDYVRNLKKNEFCIRIHDSIDEGDHCKYVISGSPVICNSQLMGIVNQVENCKQQNPRPCTSVYAHKEWLQCEMKELKPKSMLTQRGHHSKTHNFARVKMQVTMSLSSLVGISSAFSEQGLRRALKTIIVYAEFDTDLQDTSFPEQVQDFVSNSHTIRSDTVKMKEYQEDSNASHS</sequence>
<organism evidence="3 4">
    <name type="scientific">Glossina pallidipes</name>
    <name type="common">Tsetse fly</name>
    <dbReference type="NCBI Taxonomy" id="7398"/>
    <lineage>
        <taxon>Eukaryota</taxon>
        <taxon>Metazoa</taxon>
        <taxon>Ecdysozoa</taxon>
        <taxon>Arthropoda</taxon>
        <taxon>Hexapoda</taxon>
        <taxon>Insecta</taxon>
        <taxon>Pterygota</taxon>
        <taxon>Neoptera</taxon>
        <taxon>Endopterygota</taxon>
        <taxon>Diptera</taxon>
        <taxon>Brachycera</taxon>
        <taxon>Muscomorpha</taxon>
        <taxon>Hippoboscoidea</taxon>
        <taxon>Glossinidae</taxon>
        <taxon>Glossina</taxon>
    </lineage>
</organism>
<evidence type="ECO:0000313" key="3">
    <source>
        <dbReference type="EnsemblMetazoa" id="GPAI030242-PA"/>
    </source>
</evidence>
<dbReference type="GO" id="GO:0006508">
    <property type="term" value="P:proteolysis"/>
    <property type="evidence" value="ECO:0007669"/>
    <property type="project" value="InterPro"/>
</dbReference>
<keyword evidence="1" id="KW-1015">Disulfide bond</keyword>
<name>A0A1A9ZZZ9_GLOPL</name>
<dbReference type="PANTHER" id="PTHR24271">
    <property type="entry name" value="KALLIKREIN-RELATED"/>
    <property type="match status" value="1"/>
</dbReference>
<keyword evidence="4" id="KW-1185">Reference proteome</keyword>
<evidence type="ECO:0000313" key="4">
    <source>
        <dbReference type="Proteomes" id="UP000092445"/>
    </source>
</evidence>
<protein>
    <recommendedName>
        <fullName evidence="2">Peptidase S1 domain-containing protein</fullName>
    </recommendedName>
</protein>
<dbReference type="SUPFAM" id="SSF50494">
    <property type="entry name" value="Trypsin-like serine proteases"/>
    <property type="match status" value="2"/>
</dbReference>
<dbReference type="GO" id="GO:0004252">
    <property type="term" value="F:serine-type endopeptidase activity"/>
    <property type="evidence" value="ECO:0007669"/>
    <property type="project" value="InterPro"/>
</dbReference>
<reference evidence="3" key="2">
    <citation type="submission" date="2020-05" db="UniProtKB">
        <authorList>
            <consortium name="EnsemblMetazoa"/>
        </authorList>
    </citation>
    <scope>IDENTIFICATION</scope>
    <source>
        <strain evidence="3">IAEA</strain>
    </source>
</reference>
<dbReference type="Gene3D" id="2.40.10.10">
    <property type="entry name" value="Trypsin-like serine proteases"/>
    <property type="match status" value="2"/>
</dbReference>
<dbReference type="InterPro" id="IPR043504">
    <property type="entry name" value="Peptidase_S1_PA_chymotrypsin"/>
</dbReference>
<accession>A0A1A9ZZZ9</accession>
<dbReference type="VEuPathDB" id="VectorBase:GPAI030242"/>
<dbReference type="STRING" id="7398.A0A1A9ZZZ9"/>
<reference evidence="4" key="1">
    <citation type="submission" date="2014-03" db="EMBL/GenBank/DDBJ databases">
        <authorList>
            <person name="Aksoy S."/>
            <person name="Warren W."/>
            <person name="Wilson R.K."/>
        </authorList>
    </citation>
    <scope>NUCLEOTIDE SEQUENCE [LARGE SCALE GENOMIC DNA]</scope>
    <source>
        <strain evidence="4">IAEA</strain>
    </source>
</reference>
<dbReference type="InterPro" id="IPR001254">
    <property type="entry name" value="Trypsin_dom"/>
</dbReference>
<dbReference type="EnsemblMetazoa" id="GPAI030242-RA">
    <property type="protein sequence ID" value="GPAI030242-PA"/>
    <property type="gene ID" value="GPAI030242"/>
</dbReference>
<dbReference type="AlphaFoldDB" id="A0A1A9ZZZ9"/>
<evidence type="ECO:0000259" key="2">
    <source>
        <dbReference type="SMART" id="SM00020"/>
    </source>
</evidence>